<comment type="caution">
    <text evidence="2">The sequence shown here is derived from an EMBL/GenBank/DDBJ whole genome shotgun (WGS) entry which is preliminary data.</text>
</comment>
<protein>
    <submittedName>
        <fullName evidence="2">Uncharacterized protein</fullName>
    </submittedName>
</protein>
<keyword evidence="3" id="KW-1185">Reference proteome</keyword>
<organism evidence="2 3">
    <name type="scientific">Imshaugia aleurites</name>
    <dbReference type="NCBI Taxonomy" id="172621"/>
    <lineage>
        <taxon>Eukaryota</taxon>
        <taxon>Fungi</taxon>
        <taxon>Dikarya</taxon>
        <taxon>Ascomycota</taxon>
        <taxon>Pezizomycotina</taxon>
        <taxon>Lecanoromycetes</taxon>
        <taxon>OSLEUM clade</taxon>
        <taxon>Lecanoromycetidae</taxon>
        <taxon>Lecanorales</taxon>
        <taxon>Lecanorineae</taxon>
        <taxon>Parmeliaceae</taxon>
        <taxon>Imshaugia</taxon>
    </lineage>
</organism>
<dbReference type="Proteomes" id="UP000664534">
    <property type="component" value="Unassembled WGS sequence"/>
</dbReference>
<dbReference type="AlphaFoldDB" id="A0A8H3G8S7"/>
<dbReference type="EMBL" id="CAJPDT010000093">
    <property type="protein sequence ID" value="CAF9936677.1"/>
    <property type="molecule type" value="Genomic_DNA"/>
</dbReference>
<feature type="region of interest" description="Disordered" evidence="1">
    <location>
        <begin position="33"/>
        <end position="77"/>
    </location>
</feature>
<sequence length="311" mass="34788">MDESDDEPVSLPCSNPEAKIGLPTLVQLHLVNTGLEKNPDPRDDFYRQYSVTPERKTPEEERTPPPPVYSPGTKIKKRKARAARVAEGLKQFYAGRVMLRKEAAEQDGVLQEDPDYWSSKIERWQDEGTRLVREMGKRKGLELKGEAKEGYALAMLASPLQSPSPPPSDSSQSKFAQKLKGSTAISDRLPEINTRPSQPPAGPAQGSSQPTPEPNSDCLPSPTKGHKRTRAEVEGNEEEDVDQSSRTKRQRKEITTAQQKGPKRKNVPSKAALTQRTLPWKLRSRDVRSCRDLGTRMNTKDRGHQGEKKAY</sequence>
<gene>
    <name evidence="2" type="ORF">IMSHALPRED_010853</name>
</gene>
<feature type="compositionally biased region" description="Basic and acidic residues" evidence="1">
    <location>
        <begin position="283"/>
        <end position="311"/>
    </location>
</feature>
<evidence type="ECO:0000256" key="1">
    <source>
        <dbReference type="SAM" id="MobiDB-lite"/>
    </source>
</evidence>
<evidence type="ECO:0000313" key="2">
    <source>
        <dbReference type="EMBL" id="CAF9936677.1"/>
    </source>
</evidence>
<dbReference type="OrthoDB" id="5429069at2759"/>
<name>A0A8H3G8S7_9LECA</name>
<feature type="compositionally biased region" description="Basic and acidic residues" evidence="1">
    <location>
        <begin position="37"/>
        <end position="46"/>
    </location>
</feature>
<feature type="compositionally biased region" description="Basic and acidic residues" evidence="1">
    <location>
        <begin position="53"/>
        <end position="63"/>
    </location>
</feature>
<evidence type="ECO:0000313" key="3">
    <source>
        <dbReference type="Proteomes" id="UP000664534"/>
    </source>
</evidence>
<feature type="region of interest" description="Disordered" evidence="1">
    <location>
        <begin position="154"/>
        <end position="311"/>
    </location>
</feature>
<proteinExistence type="predicted"/>
<accession>A0A8H3G8S7</accession>
<reference evidence="2" key="1">
    <citation type="submission" date="2021-03" db="EMBL/GenBank/DDBJ databases">
        <authorList>
            <person name="Tagirdzhanova G."/>
        </authorList>
    </citation>
    <scope>NUCLEOTIDE SEQUENCE</scope>
</reference>